<keyword evidence="4 6" id="KW-0472">Membrane</keyword>
<comment type="subcellular location">
    <subcellularLocation>
        <location evidence="1">Membrane</location>
        <topology evidence="1">Multi-pass membrane protein</topology>
    </subcellularLocation>
</comment>
<feature type="region of interest" description="Disordered" evidence="5">
    <location>
        <begin position="353"/>
        <end position="395"/>
    </location>
</feature>
<evidence type="ECO:0000256" key="5">
    <source>
        <dbReference type="SAM" id="MobiDB-lite"/>
    </source>
</evidence>
<dbReference type="EMBL" id="OBDO01000012">
    <property type="protein sequence ID" value="SNX98726.1"/>
    <property type="molecule type" value="Genomic_DNA"/>
</dbReference>
<reference evidence="8 9" key="1">
    <citation type="submission" date="2017-09" db="EMBL/GenBank/DDBJ databases">
        <authorList>
            <person name="Ehlers B."/>
            <person name="Leendertz F.H."/>
        </authorList>
    </citation>
    <scope>NUCLEOTIDE SEQUENCE [LARGE SCALE GENOMIC DNA]</scope>
    <source>
        <strain evidence="8 9">DSM 46844</strain>
    </source>
</reference>
<name>A0A285EKX9_9ACTN</name>
<feature type="transmembrane region" description="Helical" evidence="6">
    <location>
        <begin position="282"/>
        <end position="299"/>
    </location>
</feature>
<keyword evidence="2 6" id="KW-0812">Transmembrane</keyword>
<feature type="transmembrane region" description="Helical" evidence="6">
    <location>
        <begin position="251"/>
        <end position="270"/>
    </location>
</feature>
<dbReference type="AlphaFoldDB" id="A0A285EKX9"/>
<sequence>MIWLEYFEAGLSLPLAQAELAPLVGGLVLFRLATQHRLRASIRLGLTYSLVLMCAVEAWQLVAGLPELLALGYTTPPFSYNTATGEYRPFGTAYSPVTFGILLSLVLLAVVLTNRRRTAAAMACLGGTFLLLTYTRSAWLGVIVSAGVILLNSPLWRRRFLHGLVFATLLVPTLVLILPGDLGVLERLTTLTDRNYSSNTIRIDLWAGTLRTVSDNWLIGYGGEPFSQATARHLGALGDFAHPHNNYLQVLFQYGLIGLVLFGGLLWAAGGAMWRRRATDETWRLAGLAGLVAFAWTSLFETTWGSFNLLVTLFLIFGLGMPPRHQERTTAGSGGLRALGGHPLSAAAIRNHAQGAMPGSTRTRRSGTSTGVDTTPSDHGAASACGRTTSRSRHA</sequence>
<keyword evidence="8" id="KW-0436">Ligase</keyword>
<feature type="transmembrane region" description="Helical" evidence="6">
    <location>
        <begin position="118"/>
        <end position="134"/>
    </location>
</feature>
<feature type="transmembrane region" description="Helical" evidence="6">
    <location>
        <begin position="163"/>
        <end position="185"/>
    </location>
</feature>
<dbReference type="GO" id="GO:0016020">
    <property type="term" value="C:membrane"/>
    <property type="evidence" value="ECO:0007669"/>
    <property type="project" value="UniProtKB-SubCell"/>
</dbReference>
<evidence type="ECO:0000256" key="3">
    <source>
        <dbReference type="ARBA" id="ARBA00022989"/>
    </source>
</evidence>
<accession>A0A285EKX9</accession>
<evidence type="ECO:0000256" key="1">
    <source>
        <dbReference type="ARBA" id="ARBA00004141"/>
    </source>
</evidence>
<evidence type="ECO:0000313" key="8">
    <source>
        <dbReference type="EMBL" id="SNX98726.1"/>
    </source>
</evidence>
<evidence type="ECO:0000259" key="7">
    <source>
        <dbReference type="Pfam" id="PF04932"/>
    </source>
</evidence>
<feature type="transmembrane region" description="Helical" evidence="6">
    <location>
        <begin position="93"/>
        <end position="111"/>
    </location>
</feature>
<evidence type="ECO:0000313" key="9">
    <source>
        <dbReference type="Proteomes" id="UP000219514"/>
    </source>
</evidence>
<dbReference type="Pfam" id="PF04932">
    <property type="entry name" value="Wzy_C"/>
    <property type="match status" value="1"/>
</dbReference>
<keyword evidence="3 6" id="KW-1133">Transmembrane helix</keyword>
<feature type="transmembrane region" description="Helical" evidence="6">
    <location>
        <begin position="140"/>
        <end position="156"/>
    </location>
</feature>
<evidence type="ECO:0000256" key="2">
    <source>
        <dbReference type="ARBA" id="ARBA00022692"/>
    </source>
</evidence>
<proteinExistence type="predicted"/>
<dbReference type="InterPro" id="IPR051533">
    <property type="entry name" value="WaaL-like"/>
</dbReference>
<feature type="transmembrane region" description="Helical" evidence="6">
    <location>
        <begin position="46"/>
        <end position="73"/>
    </location>
</feature>
<gene>
    <name evidence="8" type="ORF">SAMN06893097_11221</name>
</gene>
<feature type="domain" description="O-antigen ligase-related" evidence="7">
    <location>
        <begin position="123"/>
        <end position="262"/>
    </location>
</feature>
<evidence type="ECO:0000256" key="4">
    <source>
        <dbReference type="ARBA" id="ARBA00023136"/>
    </source>
</evidence>
<feature type="transmembrane region" description="Helical" evidence="6">
    <location>
        <begin position="15"/>
        <end position="34"/>
    </location>
</feature>
<dbReference type="PANTHER" id="PTHR37422:SF21">
    <property type="entry name" value="EXOQ-LIKE PROTEIN"/>
    <property type="match status" value="1"/>
</dbReference>
<organism evidence="8 9">
    <name type="scientific">Geodermatophilus sabuli</name>
    <dbReference type="NCBI Taxonomy" id="1564158"/>
    <lineage>
        <taxon>Bacteria</taxon>
        <taxon>Bacillati</taxon>
        <taxon>Actinomycetota</taxon>
        <taxon>Actinomycetes</taxon>
        <taxon>Geodermatophilales</taxon>
        <taxon>Geodermatophilaceae</taxon>
        <taxon>Geodermatophilus</taxon>
    </lineage>
</organism>
<evidence type="ECO:0000256" key="6">
    <source>
        <dbReference type="SAM" id="Phobius"/>
    </source>
</evidence>
<dbReference type="GO" id="GO:0016874">
    <property type="term" value="F:ligase activity"/>
    <property type="evidence" value="ECO:0007669"/>
    <property type="project" value="UniProtKB-KW"/>
</dbReference>
<dbReference type="InterPro" id="IPR007016">
    <property type="entry name" value="O-antigen_ligase-rel_domated"/>
</dbReference>
<keyword evidence="9" id="KW-1185">Reference proteome</keyword>
<dbReference type="PANTHER" id="PTHR37422">
    <property type="entry name" value="TEICHURONIC ACID BIOSYNTHESIS PROTEIN TUAE"/>
    <property type="match status" value="1"/>
</dbReference>
<dbReference type="Proteomes" id="UP000219514">
    <property type="component" value="Unassembled WGS sequence"/>
</dbReference>
<protein>
    <submittedName>
        <fullName evidence="8">O-Antigen ligase</fullName>
    </submittedName>
</protein>